<evidence type="ECO:0000313" key="17">
    <source>
        <dbReference type="Proteomes" id="UP000500690"/>
    </source>
</evidence>
<dbReference type="Proteomes" id="UP000500690">
    <property type="component" value="Segment"/>
</dbReference>
<sequence>MGNAIRSSSSVKTPIRPEIVTLLRAPAHMLFFFACSLKSLISNASIFIPIKNSNFISLCDAKQMGSKLIHVFVGNPSGYKMGV</sequence>
<dbReference type="Proteomes" id="UP000501683">
    <property type="component" value="Segment"/>
</dbReference>
<dbReference type="Proteomes" id="UP000502885">
    <property type="component" value="Segment"/>
</dbReference>
<dbReference type="EMBL" id="MN270980">
    <property type="protein sequence ID" value="QIM09379.1"/>
    <property type="molecule type" value="Genomic_DNA"/>
</dbReference>
<evidence type="ECO:0000313" key="7">
    <source>
        <dbReference type="EMBL" id="QIM07746.1"/>
    </source>
</evidence>
<dbReference type="EMBL" id="MN270977">
    <property type="protein sequence ID" value="QIM08680.1"/>
    <property type="molecule type" value="Genomic_DNA"/>
</dbReference>
<protein>
    <submittedName>
        <fullName evidence="1">Uncharacterized protein</fullName>
    </submittedName>
</protein>
<reference evidence="18" key="5">
    <citation type="submission" date="2020-01" db="EMBL/GenBank/DDBJ databases">
        <authorList>
            <person name="Chastagner A."/>
            <person name="Le Potier M.-F."/>
            <person name="Pereira de Oliveira R."/>
        </authorList>
    </citation>
    <scope>NUCLEOTIDE SEQUENCE [LARGE SCALE GENOMIC DNA]</scope>
    <source>
        <strain evidence="18">Liv13/33</strain>
    </source>
</reference>
<evidence type="ECO:0000313" key="10">
    <source>
        <dbReference type="EMBL" id="QIM08447.1"/>
    </source>
</evidence>
<organismHost>
    <name type="scientific">Phacochoerus africanus</name>
    <name type="common">Warthog</name>
    <dbReference type="NCBI Taxonomy" id="41426"/>
</organismHost>
<dbReference type="EMBL" id="MN270972">
    <property type="protein sequence ID" value="QIM07513.1"/>
    <property type="molecule type" value="Genomic_DNA"/>
</dbReference>
<dbReference type="Proteomes" id="UP000503294">
    <property type="component" value="Segment"/>
</dbReference>
<evidence type="ECO:0000313" key="13">
    <source>
        <dbReference type="EMBL" id="QIM09146.1"/>
    </source>
</evidence>
<dbReference type="EMBL" id="MN270975">
    <property type="protein sequence ID" value="QIM08214.1"/>
    <property type="molecule type" value="Genomic_DNA"/>
</dbReference>
<dbReference type="KEGG" id="vg:41902192"/>
<evidence type="ECO:0000313" key="5">
    <source>
        <dbReference type="EMBL" id="QIM07278.1"/>
    </source>
</evidence>
<accession>A0A3G1EV79</accession>
<dbReference type="EMBL" id="MN270971">
    <property type="protein sequence ID" value="QIM07278.1"/>
    <property type="molecule type" value="Genomic_DNA"/>
</dbReference>
<gene>
    <name evidence="1" type="primary">URF49</name>
    <name evidence="3" type="synonym">URF049</name>
    <name evidence="1" type="ORF">AFSV47Ss_0167</name>
</gene>
<evidence type="ECO:0000313" key="16">
    <source>
        <dbReference type="EMBL" id="QPL12066.1"/>
    </source>
</evidence>
<evidence type="ECO:0000313" key="8">
    <source>
        <dbReference type="EMBL" id="QIM07979.1"/>
    </source>
</evidence>
<dbReference type="Proteomes" id="UP000501990">
    <property type="component" value="Segment"/>
</dbReference>
<reference evidence="17 19" key="3">
    <citation type="journal article" date="2020" name="Transbound. Emerg. Dis.">
        <title>The evolution of African swine fever virus in Sardinia (1978 to 2014) as revealed by whole genome sequencing and comparative analysis.</title>
        <authorList>
            <person name="Torresi C."/>
            <person name="Fiori M."/>
            <person name="Bertolotti L."/>
            <person name="Floris M."/>
            <person name="Colitti B."/>
            <person name="Giammarioli M."/>
            <person name="Dei Giudici S."/>
            <person name="Oggiano A."/>
            <person name="Malmberg M."/>
            <person name="De Mia G.M."/>
            <person name="Belak S."/>
            <person name="Granberg F."/>
        </authorList>
    </citation>
    <scope>NUCLEOTIDE SEQUENCE [LARGE SCALE GENOMIC DNA]</scope>
    <source>
        <strain evidence="5">139/Nu/1981</strain>
        <strain evidence="6">140/Or/1985</strain>
        <strain evidence="8">141/Nu/1990</strain>
        <strain evidence="9">142/Nu/1995</strain>
        <strain evidence="14">22653/Ca/2014</strain>
        <strain evidence="11">26/Ss/2004</strain>
        <strain evidence="3">56/Ca/1978</strain>
        <strain evidence="4">57/Ca/1979</strain>
        <strain evidence="10">60/Nu/1997</strain>
        <strain evidence="12">72407/Ss/2005</strain>
        <strain evidence="7">85/Ca/1985</strain>
        <strain evidence="13">97/Ot/2012</strain>
    </source>
</reference>
<dbReference type="EMBL" id="MT932579">
    <property type="protein sequence ID" value="QPL12066.1"/>
    <property type="molecule type" value="Genomic_DNA"/>
</dbReference>
<organismHost>
    <name type="scientific">Sus scrofa</name>
    <name type="common">Pig</name>
    <dbReference type="NCBI Taxonomy" id="9823"/>
</organismHost>
<evidence type="ECO:0000313" key="12">
    <source>
        <dbReference type="EMBL" id="QIM08913.1"/>
    </source>
</evidence>
<reference evidence="2" key="2">
    <citation type="journal article" date="2020" name="Microbiol. Resour. Announc.">
        <title>Coding-Complete Genome Sequence of an African Swine Fever Virus Strain Liv13/33 Isolate from Experimental Transmission between Pigs and Ornithodoros moubata Ticks.</title>
        <authorList>
            <person name="Chastagner A."/>
            <person name="Pereira de Oliveira R."/>
            <person name="Hutet E."/>
            <person name="Le Dimna M."/>
            <person name="Paboeuf F."/>
            <person name="Lucas P."/>
            <person name="Blanchard Y."/>
            <person name="Dixon L."/>
            <person name="Vial L."/>
            <person name="Le Potier M.F."/>
        </authorList>
    </citation>
    <scope>NUCLEOTIDE SEQUENCE</scope>
    <source>
        <strain evidence="2">Liv13/33</strain>
    </source>
</reference>
<evidence type="ECO:0000313" key="18">
    <source>
        <dbReference type="Proteomes" id="UP000500872"/>
    </source>
</evidence>
<dbReference type="RefSeq" id="YP_009703384.1">
    <property type="nucleotide sequence ID" value="NC_044955.1"/>
</dbReference>
<dbReference type="EMBL" id="MN270969">
    <property type="protein sequence ID" value="QIM06808.1"/>
    <property type="molecule type" value="Genomic_DNA"/>
</dbReference>
<evidence type="ECO:0000313" key="2">
    <source>
        <dbReference type="EMBL" id="QID21296.1"/>
    </source>
</evidence>
<dbReference type="Proteomes" id="UP000500872">
    <property type="component" value="Segment"/>
</dbReference>
<dbReference type="Proteomes" id="UP000594644">
    <property type="component" value="Segment"/>
</dbReference>
<dbReference type="EMBL" id="MN270979">
    <property type="protein sequence ID" value="QIM09146.1"/>
    <property type="molecule type" value="Genomic_DNA"/>
</dbReference>
<dbReference type="Proteomes" id="UP000500898">
    <property type="component" value="Segment"/>
</dbReference>
<dbReference type="GeneID" id="41902192"/>
<dbReference type="Proteomes" id="UP000594565">
    <property type="component" value="Segment"/>
</dbReference>
<evidence type="ECO:0000313" key="4">
    <source>
        <dbReference type="EMBL" id="QIM07043.1"/>
    </source>
</evidence>
<organismHost>
    <name type="scientific">Ornithodoros moubata</name>
    <name type="common">Soft tick</name>
    <name type="synonym">Argasid tick</name>
    <dbReference type="NCBI Taxonomy" id="6938"/>
</organismHost>
<evidence type="ECO:0000313" key="15">
    <source>
        <dbReference type="EMBL" id="QPL11849.1"/>
    </source>
</evidence>
<organism evidence="1">
    <name type="scientific">African swine fever virus</name>
    <name type="common">ASFV</name>
    <dbReference type="NCBI Taxonomy" id="10497"/>
    <lineage>
        <taxon>Viruses</taxon>
        <taxon>Varidnaviria</taxon>
        <taxon>Bamfordvirae</taxon>
        <taxon>Nucleocytoviricota</taxon>
        <taxon>Pokkesviricetes</taxon>
        <taxon>Asfuvirales</taxon>
        <taxon>Asfarviridae</taxon>
        <taxon>Asfivirus</taxon>
        <taxon>Asfivirus haemorrhagiae</taxon>
    </lineage>
</organism>
<dbReference type="Proteomes" id="UP000501235">
    <property type="component" value="Segment"/>
</dbReference>
<evidence type="ECO:0000313" key="14">
    <source>
        <dbReference type="EMBL" id="QIM09379.1"/>
    </source>
</evidence>
<organismHost>
    <name type="scientific">Phacochoerus aethiopicus</name>
    <name type="common">Warthog</name>
    <dbReference type="NCBI Taxonomy" id="85517"/>
</organismHost>
<dbReference type="Proteomes" id="UP000501487">
    <property type="component" value="Segment"/>
</dbReference>
<organismHost>
    <name type="scientific">Ornithodoros</name>
    <name type="common">relapsing fever ticks</name>
    <dbReference type="NCBI Taxonomy" id="6937"/>
</organismHost>
<evidence type="ECO:0000313" key="11">
    <source>
        <dbReference type="EMBL" id="QIM08680.1"/>
    </source>
</evidence>
<evidence type="ECO:0000313" key="19">
    <source>
        <dbReference type="Proteomes" id="UP000500898"/>
    </source>
</evidence>
<dbReference type="Proteomes" id="UP000266411">
    <property type="component" value="Segment"/>
</dbReference>
<dbReference type="EMBL" id="KX354450">
    <property type="protein sequence ID" value="AOO54472.1"/>
    <property type="molecule type" value="Genomic_DNA"/>
</dbReference>
<dbReference type="Proteomes" id="UP000503066">
    <property type="component" value="Genome"/>
</dbReference>
<dbReference type="Proteomes" id="UP000501465">
    <property type="component" value="Segment"/>
</dbReference>
<dbReference type="EMBL" id="MN270976">
    <property type="protein sequence ID" value="QIM08447.1"/>
    <property type="molecule type" value="Genomic_DNA"/>
</dbReference>
<proteinExistence type="predicted"/>
<dbReference type="EMBL" id="MN270974">
    <property type="protein sequence ID" value="QIM07979.1"/>
    <property type="molecule type" value="Genomic_DNA"/>
</dbReference>
<dbReference type="EMBL" id="MN270978">
    <property type="protein sequence ID" value="QIM08913.1"/>
    <property type="molecule type" value="Genomic_DNA"/>
</dbReference>
<evidence type="ECO:0000313" key="1">
    <source>
        <dbReference type="EMBL" id="AOO54472.1"/>
    </source>
</evidence>
<dbReference type="Proteomes" id="UP000502933">
    <property type="component" value="Segment"/>
</dbReference>
<dbReference type="EMBL" id="MN270973">
    <property type="protein sequence ID" value="QIM07746.1"/>
    <property type="molecule type" value="Genomic_DNA"/>
</dbReference>
<reference evidence="15" key="4">
    <citation type="journal article" date="2020" name="Vaccines (Basel)">
        <title>African Swine Fever Circulation among Free-Ranging Pigs in Sardinia: Data from the Eradication Program.</title>
        <authorList>
            <person name="Franzoni G."/>
            <person name="Dei Giudici S."/>
            <person name="Loi F."/>
            <person name="Sanna D."/>
            <person name="Floris M."/>
            <person name="Fiori M."/>
            <person name="Sanna M.L."/>
            <person name="Madrau P."/>
            <person name="Scarpa F."/>
            <person name="Zinellu S."/>
            <person name="Giammarioli M."/>
            <person name="Cappai S."/>
            <person name="De Mia G.M."/>
            <person name="Laddomada A."/>
            <person name="Rolesu S."/>
            <person name="Oggiano A."/>
        </authorList>
    </citation>
    <scope>NUCLEOTIDE SEQUENCE [LARGE SCALE GENOMIC DNA]</scope>
    <source>
        <strain evidence="15">103917/18</strain>
        <strain evidence="16">55234/18</strain>
    </source>
</reference>
<dbReference type="PROSITE" id="PS51257">
    <property type="entry name" value="PROKAR_LIPOPROTEIN"/>
    <property type="match status" value="1"/>
</dbReference>
<dbReference type="Proteomes" id="UP000502695">
    <property type="component" value="Segment"/>
</dbReference>
<organismHost>
    <name type="scientific">Potamochoerus larvatus</name>
    <name type="common">Bushpig</name>
    <dbReference type="NCBI Taxonomy" id="273792"/>
</organismHost>
<reference evidence="1" key="1">
    <citation type="journal article" date="2016" name="Genome Announc.">
        <title>Complete genome sequence of an African swine fever virus isolate from Sardinia, Italy.</title>
        <authorList>
            <person name="Granberg F."/>
            <person name="Torresi C."/>
            <person name="Oggiano A."/>
            <person name="Malmberg M."/>
            <person name="Iscaro C."/>
            <person name="De Mia G.M."/>
            <person name="Sandor B."/>
        </authorList>
    </citation>
    <scope>NUCLEOTIDE SEQUENCE [LARGE SCALE GENOMIC DNA]</scope>
    <source>
        <strain evidence="1">47/Ss/2008</strain>
    </source>
</reference>
<evidence type="ECO:0000313" key="3">
    <source>
        <dbReference type="EMBL" id="QIM06808.1"/>
    </source>
</evidence>
<dbReference type="EMBL" id="MT932578">
    <property type="protein sequence ID" value="QPL11849.1"/>
    <property type="molecule type" value="Genomic_DNA"/>
</dbReference>
<dbReference type="EMBL" id="MN913970">
    <property type="protein sequence ID" value="QID21296.1"/>
    <property type="molecule type" value="Genomic_DNA"/>
</dbReference>
<dbReference type="EMBL" id="MN270970">
    <property type="protein sequence ID" value="QIM07043.1"/>
    <property type="molecule type" value="Genomic_DNA"/>
</dbReference>
<evidence type="ECO:0000313" key="6">
    <source>
        <dbReference type="EMBL" id="QIM07513.1"/>
    </source>
</evidence>
<name>A0A3G1EV79_ASF</name>
<evidence type="ECO:0000313" key="9">
    <source>
        <dbReference type="EMBL" id="QIM08214.1"/>
    </source>
</evidence>